<evidence type="ECO:0000313" key="1">
    <source>
        <dbReference type="EMBL" id="HIX01965.1"/>
    </source>
</evidence>
<dbReference type="Proteomes" id="UP000823963">
    <property type="component" value="Unassembled WGS sequence"/>
</dbReference>
<comment type="caution">
    <text evidence="1">The sequence shown here is derived from an EMBL/GenBank/DDBJ whole genome shotgun (WGS) entry which is preliminary data.</text>
</comment>
<sequence>MMKKKWKVLTIALFIIAIICGIIFSIENSKAKQDSKRFANITVTLFFHGFESSSHAEKQTVNSLKKRGATNTVIKANVSRTGHVLLTGKLPSKVKNPVVEVNFENNREADYSIDGKWTKNVVVALQKKYGMQKMNMVGHSMENMDIMYYLLANADNKKLPRLCKQVDIAGHFNGILGYSRINNAPINATGKPMKMDQAYRNLLPLRNKYPNKQVKVLNIYGNIGNGTDGRVSNNSSKSLKYLLNGRELSYQEYEIKGVSHSKLHESRRVDDLLDEFLYEE</sequence>
<dbReference type="GO" id="GO:0016787">
    <property type="term" value="F:hydrolase activity"/>
    <property type="evidence" value="ECO:0007669"/>
    <property type="project" value="UniProtKB-KW"/>
</dbReference>
<accession>A0A9D1UX16</accession>
<dbReference type="SUPFAM" id="SSF53474">
    <property type="entry name" value="alpha/beta-Hydrolases"/>
    <property type="match status" value="1"/>
</dbReference>
<dbReference type="EMBL" id="DXFP01000036">
    <property type="protein sequence ID" value="HIX01965.1"/>
    <property type="molecule type" value="Genomic_DNA"/>
</dbReference>
<evidence type="ECO:0000313" key="2">
    <source>
        <dbReference type="Proteomes" id="UP000823963"/>
    </source>
</evidence>
<gene>
    <name evidence="1" type="ORF">H9861_04340</name>
</gene>
<dbReference type="InterPro" id="IPR029058">
    <property type="entry name" value="AB_hydrolase_fold"/>
</dbReference>
<keyword evidence="1" id="KW-0378">Hydrolase</keyword>
<dbReference type="Pfam" id="PF06028">
    <property type="entry name" value="DUF915"/>
    <property type="match status" value="1"/>
</dbReference>
<dbReference type="InterPro" id="IPR010315">
    <property type="entry name" value="DUF915_hydro-like"/>
</dbReference>
<name>A0A9D1UX16_9LACO</name>
<dbReference type="AlphaFoldDB" id="A0A9D1UX16"/>
<reference evidence="1" key="2">
    <citation type="submission" date="2021-04" db="EMBL/GenBank/DDBJ databases">
        <authorList>
            <person name="Gilroy R."/>
        </authorList>
    </citation>
    <scope>NUCLEOTIDE SEQUENCE</scope>
    <source>
        <strain evidence="1">6627</strain>
    </source>
</reference>
<organism evidence="1 2">
    <name type="scientific">Candidatus Ligilactobacillus excrementigallinarum</name>
    <dbReference type="NCBI Taxonomy" id="2838641"/>
    <lineage>
        <taxon>Bacteria</taxon>
        <taxon>Bacillati</taxon>
        <taxon>Bacillota</taxon>
        <taxon>Bacilli</taxon>
        <taxon>Lactobacillales</taxon>
        <taxon>Lactobacillaceae</taxon>
        <taxon>Ligilactobacillus</taxon>
    </lineage>
</organism>
<protein>
    <submittedName>
        <fullName evidence="1">Alpha/beta hydrolase</fullName>
    </submittedName>
</protein>
<proteinExistence type="predicted"/>
<reference evidence="1" key="1">
    <citation type="journal article" date="2021" name="PeerJ">
        <title>Extensive microbial diversity within the chicken gut microbiome revealed by metagenomics and culture.</title>
        <authorList>
            <person name="Gilroy R."/>
            <person name="Ravi A."/>
            <person name="Getino M."/>
            <person name="Pursley I."/>
            <person name="Horton D.L."/>
            <person name="Alikhan N.F."/>
            <person name="Baker D."/>
            <person name="Gharbi K."/>
            <person name="Hall N."/>
            <person name="Watson M."/>
            <person name="Adriaenssens E.M."/>
            <person name="Foster-Nyarko E."/>
            <person name="Jarju S."/>
            <person name="Secka A."/>
            <person name="Antonio M."/>
            <person name="Oren A."/>
            <person name="Chaudhuri R.R."/>
            <person name="La Ragione R."/>
            <person name="Hildebrand F."/>
            <person name="Pallen M.J."/>
        </authorList>
    </citation>
    <scope>NUCLEOTIDE SEQUENCE</scope>
    <source>
        <strain evidence="1">6627</strain>
    </source>
</reference>
<dbReference type="Gene3D" id="3.40.50.1820">
    <property type="entry name" value="alpha/beta hydrolase"/>
    <property type="match status" value="1"/>
</dbReference>